<keyword evidence="4" id="KW-1185">Reference proteome</keyword>
<sequence>MSTSFDQVKGTARPLHRALVAAGYPDLESLHDVPHEKLAALHGVGSRGLERIQAALLERGLSLRGEIPTTAPGGARITAGHTGKNAADIKTHPTEVDPVEYIESLDTPRRVEHGRQLLEIFNRVTGEKPVMWGPSMIGYGQVHYESHTGREGDWFHLGFSPRKAKLTLYGLKDSPGSEELLPKLGKYTVGAGCIYLNKPEDIDLEVLAEMIAEAWRNQPED</sequence>
<evidence type="ECO:0000313" key="3">
    <source>
        <dbReference type="EMBL" id="QGU06116.1"/>
    </source>
</evidence>
<gene>
    <name evidence="3" type="ORF">COCCU_00740</name>
</gene>
<evidence type="ECO:0000259" key="2">
    <source>
        <dbReference type="Pfam" id="PF08818"/>
    </source>
</evidence>
<dbReference type="Proteomes" id="UP000424462">
    <property type="component" value="Chromosome"/>
</dbReference>
<dbReference type="AlphaFoldDB" id="A0A6B8W5B8"/>
<accession>A0A6B8W5B8</accession>
<dbReference type="RefSeq" id="WP_156229721.1">
    <property type="nucleotide sequence ID" value="NZ_CP046455.1"/>
</dbReference>
<organism evidence="3 4">
    <name type="scientific">Corynebacterium occultum</name>
    <dbReference type="NCBI Taxonomy" id="2675219"/>
    <lineage>
        <taxon>Bacteria</taxon>
        <taxon>Bacillati</taxon>
        <taxon>Actinomycetota</taxon>
        <taxon>Actinomycetes</taxon>
        <taxon>Mycobacteriales</taxon>
        <taxon>Corynebacteriaceae</taxon>
        <taxon>Corynebacterium</taxon>
    </lineage>
</organism>
<dbReference type="KEGG" id="cok:COCCU_00740"/>
<protein>
    <recommendedName>
        <fullName evidence="2">YdhG-like domain-containing protein</fullName>
    </recommendedName>
</protein>
<evidence type="ECO:0000313" key="4">
    <source>
        <dbReference type="Proteomes" id="UP000424462"/>
    </source>
</evidence>
<dbReference type="InterPro" id="IPR014922">
    <property type="entry name" value="YdhG-like"/>
</dbReference>
<dbReference type="SUPFAM" id="SSF159888">
    <property type="entry name" value="YdhG-like"/>
    <property type="match status" value="1"/>
</dbReference>
<reference evidence="3 4" key="1">
    <citation type="submission" date="2019-11" db="EMBL/GenBank/DDBJ databases">
        <title>Complete genome sequence of Corynebacterium kalinowskii 1959, a novel Corynebacterium species isolated from soil of a small paddock in Vilsendorf, Germany.</title>
        <authorList>
            <person name="Schaffert L."/>
            <person name="Ruwe M."/>
            <person name="Milse J."/>
            <person name="Hanuschka K."/>
            <person name="Ortseifen V."/>
            <person name="Droste J."/>
            <person name="Brandt D."/>
            <person name="Schlueter L."/>
            <person name="Kutter Y."/>
            <person name="Vinke S."/>
            <person name="Viehoefer P."/>
            <person name="Jacob L."/>
            <person name="Luebke N.-C."/>
            <person name="Schulte-Berndt E."/>
            <person name="Hain C."/>
            <person name="Linder M."/>
            <person name="Schmidt P."/>
            <person name="Wollenschlaeger L."/>
            <person name="Luttermann T."/>
            <person name="Thieme E."/>
            <person name="Hassa J."/>
            <person name="Haak M."/>
            <person name="Wittchen M."/>
            <person name="Mentz A."/>
            <person name="Persicke M."/>
            <person name="Busche T."/>
            <person name="Ruckert C."/>
        </authorList>
    </citation>
    <scope>NUCLEOTIDE SEQUENCE [LARGE SCALE GENOMIC DNA]</scope>
    <source>
        <strain evidence="3 4">2039</strain>
    </source>
</reference>
<dbReference type="Pfam" id="PF08818">
    <property type="entry name" value="DUF1801"/>
    <property type="match status" value="1"/>
</dbReference>
<dbReference type="EMBL" id="CP046455">
    <property type="protein sequence ID" value="QGU06116.1"/>
    <property type="molecule type" value="Genomic_DNA"/>
</dbReference>
<evidence type="ECO:0000256" key="1">
    <source>
        <dbReference type="SAM" id="MobiDB-lite"/>
    </source>
</evidence>
<feature type="region of interest" description="Disordered" evidence="1">
    <location>
        <begin position="67"/>
        <end position="89"/>
    </location>
</feature>
<name>A0A6B8W5B8_9CORY</name>
<feature type="domain" description="YdhG-like" evidence="2">
    <location>
        <begin position="112"/>
        <end position="214"/>
    </location>
</feature>
<proteinExistence type="predicted"/>